<comment type="subcellular location">
    <subcellularLocation>
        <location evidence="1">Cell outer membrane</location>
    </subcellularLocation>
</comment>
<dbReference type="Proteomes" id="UP000191905">
    <property type="component" value="Unassembled WGS sequence"/>
</dbReference>
<dbReference type="Gene3D" id="2.40.160.20">
    <property type="match status" value="1"/>
</dbReference>
<protein>
    <recommendedName>
        <fullName evidence="7">Outer membrane protein beta-barrel domain-containing protein</fullName>
    </recommendedName>
</protein>
<comment type="similarity">
    <text evidence="5">Belongs to the Omp25/RopB family.</text>
</comment>
<name>A0A1V8RML6_9HYPH</name>
<sequence length="217" mass="23090">MKLLLGASAIALLSLSTASYAADVVDQEPSVPEAVYVDAFSWTGAYIGINGGYAWTKGDFSAGGASADEDFNGGLLGARLGYNWQMGNDFVGGIEVDVDHVWNENDYVFGGADVEAGSDWQGSARLRLGYAIDRTLLFATGGVAITNAYVKVPALGFDESKTFTGWTVGAGIEHAFTDNWLGSIEYRYADFGSETIGDVVDVDLKQSTVRVGLAYKF</sequence>
<evidence type="ECO:0000313" key="9">
    <source>
        <dbReference type="Proteomes" id="UP000191905"/>
    </source>
</evidence>
<reference evidence="8 9" key="1">
    <citation type="journal article" date="2016" name="Int. J. Syst. Evol. Microbiol.">
        <title>Pseudaminobacter manganicus sp. nov., isolated from sludge of a manganese mine.</title>
        <authorList>
            <person name="Li J."/>
            <person name="Huang J."/>
            <person name="Liao S."/>
            <person name="Wang G."/>
        </authorList>
    </citation>
    <scope>NUCLEOTIDE SEQUENCE [LARGE SCALE GENOMIC DNA]</scope>
    <source>
        <strain evidence="8 9">JH-7</strain>
    </source>
</reference>
<keyword evidence="9" id="KW-1185">Reference proteome</keyword>
<keyword evidence="2 6" id="KW-0732">Signal</keyword>
<dbReference type="InterPro" id="IPR011250">
    <property type="entry name" value="OMP/PagP_B-barrel"/>
</dbReference>
<organism evidence="8 9">
    <name type="scientific">Manganibacter manganicus</name>
    <dbReference type="NCBI Taxonomy" id="1873176"/>
    <lineage>
        <taxon>Bacteria</taxon>
        <taxon>Pseudomonadati</taxon>
        <taxon>Pseudomonadota</taxon>
        <taxon>Alphaproteobacteria</taxon>
        <taxon>Hyphomicrobiales</taxon>
        <taxon>Phyllobacteriaceae</taxon>
        <taxon>Manganibacter</taxon>
    </lineage>
</organism>
<evidence type="ECO:0000256" key="2">
    <source>
        <dbReference type="ARBA" id="ARBA00022729"/>
    </source>
</evidence>
<feature type="signal peptide" evidence="6">
    <location>
        <begin position="1"/>
        <end position="21"/>
    </location>
</feature>
<evidence type="ECO:0000256" key="3">
    <source>
        <dbReference type="ARBA" id="ARBA00023136"/>
    </source>
</evidence>
<accession>A0A1V8RML6</accession>
<dbReference type="Pfam" id="PF13505">
    <property type="entry name" value="OMP_b-brl"/>
    <property type="match status" value="1"/>
</dbReference>
<feature type="domain" description="Outer membrane protein beta-barrel" evidence="7">
    <location>
        <begin position="11"/>
        <end position="217"/>
    </location>
</feature>
<gene>
    <name evidence="8" type="ORF">BFN67_21985</name>
</gene>
<comment type="caution">
    <text evidence="8">The sequence shown here is derived from an EMBL/GenBank/DDBJ whole genome shotgun (WGS) entry which is preliminary data.</text>
</comment>
<dbReference type="PANTHER" id="PTHR34001">
    <property type="entry name" value="BLL7405 PROTEIN"/>
    <property type="match status" value="1"/>
</dbReference>
<dbReference type="AlphaFoldDB" id="A0A1V8RML6"/>
<dbReference type="OrthoDB" id="9815357at2"/>
<keyword evidence="3" id="KW-0472">Membrane</keyword>
<proteinExistence type="inferred from homology"/>
<keyword evidence="4" id="KW-0998">Cell outer membrane</keyword>
<evidence type="ECO:0000313" key="8">
    <source>
        <dbReference type="EMBL" id="OQM74445.1"/>
    </source>
</evidence>
<dbReference type="InterPro" id="IPR051692">
    <property type="entry name" value="OMP-like"/>
</dbReference>
<evidence type="ECO:0000256" key="4">
    <source>
        <dbReference type="ARBA" id="ARBA00023237"/>
    </source>
</evidence>
<dbReference type="GO" id="GO:0009279">
    <property type="term" value="C:cell outer membrane"/>
    <property type="evidence" value="ECO:0007669"/>
    <property type="project" value="UniProtKB-SubCell"/>
</dbReference>
<dbReference type="EMBL" id="MDET01000031">
    <property type="protein sequence ID" value="OQM74445.1"/>
    <property type="molecule type" value="Genomic_DNA"/>
</dbReference>
<feature type="chain" id="PRO_5012190094" description="Outer membrane protein beta-barrel domain-containing protein" evidence="6">
    <location>
        <begin position="22"/>
        <end position="217"/>
    </location>
</feature>
<evidence type="ECO:0000259" key="7">
    <source>
        <dbReference type="Pfam" id="PF13505"/>
    </source>
</evidence>
<evidence type="ECO:0000256" key="6">
    <source>
        <dbReference type="SAM" id="SignalP"/>
    </source>
</evidence>
<dbReference type="STRING" id="1873176.BFN67_21985"/>
<evidence type="ECO:0000256" key="1">
    <source>
        <dbReference type="ARBA" id="ARBA00004442"/>
    </source>
</evidence>
<evidence type="ECO:0000256" key="5">
    <source>
        <dbReference type="ARBA" id="ARBA00038306"/>
    </source>
</evidence>
<dbReference type="SUPFAM" id="SSF56925">
    <property type="entry name" value="OMPA-like"/>
    <property type="match status" value="1"/>
</dbReference>
<dbReference type="InterPro" id="IPR027385">
    <property type="entry name" value="Beta-barrel_OMP"/>
</dbReference>
<dbReference type="PANTHER" id="PTHR34001:SF3">
    <property type="entry name" value="BLL7405 PROTEIN"/>
    <property type="match status" value="1"/>
</dbReference>